<keyword evidence="1" id="KW-0808">Transferase</keyword>
<organism evidence="1">
    <name type="scientific">hydrocarbon metagenome</name>
    <dbReference type="NCBI Taxonomy" id="938273"/>
    <lineage>
        <taxon>unclassified sequences</taxon>
        <taxon>metagenomes</taxon>
        <taxon>ecological metagenomes</taxon>
    </lineage>
</organism>
<sequence>MDSVIFLDKISIDPPREKIYQRLGYKKKTTAISTKQLKETELFINEAAAFISLKGMFLRLKINHNDDEKIILSGDLIFQSKKLSVFLRNCKEAVLMGVTAGDAIMDAIKKQTLQNDLAAAVVYDATASEMTDAALDWMMNYINRILRREAKYLLPRRFSAGYADFDLENQKIIYEQLQMKKIGVTITPSFILIPEKSVTAISGICG</sequence>
<gene>
    <name evidence="1" type="ORF">ASZ90_007479</name>
</gene>
<dbReference type="GO" id="GO:0008705">
    <property type="term" value="F:methionine synthase activity"/>
    <property type="evidence" value="ECO:0007669"/>
    <property type="project" value="UniProtKB-EC"/>
</dbReference>
<dbReference type="GO" id="GO:0032259">
    <property type="term" value="P:methylation"/>
    <property type="evidence" value="ECO:0007669"/>
    <property type="project" value="UniProtKB-KW"/>
</dbReference>
<dbReference type="EMBL" id="LNQE01000941">
    <property type="protein sequence ID" value="KUG22782.1"/>
    <property type="molecule type" value="Genomic_DNA"/>
</dbReference>
<dbReference type="SUPFAM" id="SSF56507">
    <property type="entry name" value="Methionine synthase activation domain-like"/>
    <property type="match status" value="1"/>
</dbReference>
<comment type="caution">
    <text evidence="1">The sequence shown here is derived from an EMBL/GenBank/DDBJ whole genome shotgun (WGS) entry which is preliminary data.</text>
</comment>
<dbReference type="InterPro" id="IPR037010">
    <property type="entry name" value="VitB12-dep_Met_synth_activ_sf"/>
</dbReference>
<keyword evidence="1" id="KW-0489">Methyltransferase</keyword>
<dbReference type="Gene3D" id="3.40.109.40">
    <property type="match status" value="1"/>
</dbReference>
<accession>A0A0W8FQ82</accession>
<dbReference type="AlphaFoldDB" id="A0A0W8FQ82"/>
<dbReference type="InterPro" id="IPR017342">
    <property type="entry name" value="S-AdoMet-dep_Met_synth_prd"/>
</dbReference>
<proteinExistence type="predicted"/>
<evidence type="ECO:0000313" key="1">
    <source>
        <dbReference type="EMBL" id="KUG22782.1"/>
    </source>
</evidence>
<reference evidence="1" key="1">
    <citation type="journal article" date="2015" name="Proc. Natl. Acad. Sci. U.S.A.">
        <title>Networks of energetic and metabolic interactions define dynamics in microbial communities.</title>
        <authorList>
            <person name="Embree M."/>
            <person name="Liu J.K."/>
            <person name="Al-Bassam M.M."/>
            <person name="Zengler K."/>
        </authorList>
    </citation>
    <scope>NUCLEOTIDE SEQUENCE</scope>
</reference>
<dbReference type="EC" id="2.1.1.13" evidence="1"/>
<name>A0A0W8FQ82_9ZZZZ</name>
<protein>
    <submittedName>
        <fullName evidence="1">Methionine synthase activation domain</fullName>
        <ecNumber evidence="1">2.1.1.13</ecNumber>
    </submittedName>
</protein>
<dbReference type="PIRSF" id="PIRSF037984">
    <property type="entry name" value="Met_synth_TM0269_prd"/>
    <property type="match status" value="1"/>
</dbReference>